<protein>
    <submittedName>
        <fullName evidence="2">Uncharacterized protein</fullName>
    </submittedName>
</protein>
<feature type="region of interest" description="Disordered" evidence="1">
    <location>
        <begin position="60"/>
        <end position="96"/>
    </location>
</feature>
<evidence type="ECO:0000313" key="2">
    <source>
        <dbReference type="EMBL" id="MBD7966494.1"/>
    </source>
</evidence>
<sequence length="96" mass="10986">MIGTRRFYCVACKKIMWVENESVSTFDSSRITADLIFRTGFYRNEMPLGYCGHCRELHHQPQDQEQASQQESHDLPSINPQKSASSLECSTGCMVH</sequence>
<dbReference type="Proteomes" id="UP000608071">
    <property type="component" value="Unassembled WGS sequence"/>
</dbReference>
<evidence type="ECO:0000313" key="3">
    <source>
        <dbReference type="Proteomes" id="UP000608071"/>
    </source>
</evidence>
<feature type="compositionally biased region" description="Polar residues" evidence="1">
    <location>
        <begin position="78"/>
        <end position="89"/>
    </location>
</feature>
<dbReference type="EMBL" id="JACSQL010000001">
    <property type="protein sequence ID" value="MBD7966494.1"/>
    <property type="molecule type" value="Genomic_DNA"/>
</dbReference>
<name>A0ABR8STS0_9BACL</name>
<evidence type="ECO:0000256" key="1">
    <source>
        <dbReference type="SAM" id="MobiDB-lite"/>
    </source>
</evidence>
<keyword evidence="3" id="KW-1185">Reference proteome</keyword>
<comment type="caution">
    <text evidence="2">The sequence shown here is derived from an EMBL/GenBank/DDBJ whole genome shotgun (WGS) entry which is preliminary data.</text>
</comment>
<organism evidence="2 3">
    <name type="scientific">Paenibacillus gallinarum</name>
    <dbReference type="NCBI Taxonomy" id="2762232"/>
    <lineage>
        <taxon>Bacteria</taxon>
        <taxon>Bacillati</taxon>
        <taxon>Bacillota</taxon>
        <taxon>Bacilli</taxon>
        <taxon>Bacillales</taxon>
        <taxon>Paenibacillaceae</taxon>
        <taxon>Paenibacillus</taxon>
    </lineage>
</organism>
<reference evidence="2 3" key="1">
    <citation type="submission" date="2020-08" db="EMBL/GenBank/DDBJ databases">
        <title>A Genomic Blueprint of the Chicken Gut Microbiome.</title>
        <authorList>
            <person name="Gilroy R."/>
            <person name="Ravi A."/>
            <person name="Getino M."/>
            <person name="Pursley I."/>
            <person name="Horton D.L."/>
            <person name="Alikhan N.-F."/>
            <person name="Baker D."/>
            <person name="Gharbi K."/>
            <person name="Hall N."/>
            <person name="Watson M."/>
            <person name="Adriaenssens E.M."/>
            <person name="Foster-Nyarko E."/>
            <person name="Jarju S."/>
            <person name="Secka A."/>
            <person name="Antonio M."/>
            <person name="Oren A."/>
            <person name="Chaudhuri R."/>
            <person name="La Ragione R.M."/>
            <person name="Hildebrand F."/>
            <person name="Pallen M.J."/>
        </authorList>
    </citation>
    <scope>NUCLEOTIDE SEQUENCE [LARGE SCALE GENOMIC DNA]</scope>
    <source>
        <strain evidence="2 3">Sa2BVA9</strain>
    </source>
</reference>
<dbReference type="RefSeq" id="WP_191797118.1">
    <property type="nucleotide sequence ID" value="NZ_JACSQL010000001.1"/>
</dbReference>
<accession>A0ABR8STS0</accession>
<proteinExistence type="predicted"/>
<gene>
    <name evidence="2" type="ORF">H9647_00270</name>
</gene>